<dbReference type="Pfam" id="PF16823">
    <property type="entry name" value="tPilZ"/>
    <property type="match status" value="1"/>
</dbReference>
<protein>
    <submittedName>
        <fullName evidence="2">PilZ domain-containing protein</fullName>
    </submittedName>
</protein>
<name>A0AAW3ZJ49_9GAMM</name>
<dbReference type="InterPro" id="IPR031800">
    <property type="entry name" value="PilZ_atypical"/>
</dbReference>
<comment type="caution">
    <text evidence="2">The sequence shown here is derived from an EMBL/GenBank/DDBJ whole genome shotgun (WGS) entry which is preliminary data.</text>
</comment>
<organism evidence="2 3">
    <name type="scientific">Pseudomarimonas arenosa</name>
    <dbReference type="NCBI Taxonomy" id="2774145"/>
    <lineage>
        <taxon>Bacteria</taxon>
        <taxon>Pseudomonadati</taxon>
        <taxon>Pseudomonadota</taxon>
        <taxon>Gammaproteobacteria</taxon>
        <taxon>Lysobacterales</taxon>
        <taxon>Lysobacteraceae</taxon>
        <taxon>Pseudomarimonas</taxon>
    </lineage>
</organism>
<accession>A0AAW3ZJ49</accession>
<proteinExistence type="predicted"/>
<keyword evidence="3" id="KW-1185">Reference proteome</keyword>
<feature type="domain" description="Cyclic di-GMP receptor atypical PilZ" evidence="1">
    <location>
        <begin position="49"/>
        <end position="185"/>
    </location>
</feature>
<dbReference type="AlphaFoldDB" id="A0AAW3ZJ49"/>
<dbReference type="Proteomes" id="UP000613768">
    <property type="component" value="Unassembled WGS sequence"/>
</dbReference>
<evidence type="ECO:0000259" key="1">
    <source>
        <dbReference type="Pfam" id="PF16823"/>
    </source>
</evidence>
<reference evidence="2 3" key="1">
    <citation type="submission" date="2020-09" db="EMBL/GenBank/DDBJ databases">
        <title>Pseudoxanthomonas sp. CAU 1598 isolated from sand of Yaerae Beach.</title>
        <authorList>
            <person name="Kim W."/>
        </authorList>
    </citation>
    <scope>NUCLEOTIDE SEQUENCE [LARGE SCALE GENOMIC DNA]</scope>
    <source>
        <strain evidence="2 3">CAU 1598</strain>
    </source>
</reference>
<dbReference type="EMBL" id="JACYTR010000004">
    <property type="protein sequence ID" value="MBD8524744.1"/>
    <property type="molecule type" value="Genomic_DNA"/>
</dbReference>
<evidence type="ECO:0000313" key="3">
    <source>
        <dbReference type="Proteomes" id="UP000613768"/>
    </source>
</evidence>
<gene>
    <name evidence="2" type="ORF">IFO71_03225</name>
</gene>
<dbReference type="RefSeq" id="WP_192028092.1">
    <property type="nucleotide sequence ID" value="NZ_JACYTR010000004.1"/>
</dbReference>
<sequence>MAEHSPTAAADTLFGDALTCDTDVPVALRTLAPDAGSIERALDQSETILRSLALIEDSPHEERDEHGQKDIALHRMEAKLNLVLETLASMLRRDRSDLPMQRIRWSRHGVEMRHPEPTPPDKGFLLIQPLVWLPQRLELPIITLAHASLDDGGSRVWLQFKPLTPNLQQALERHLFRLHRRELAARKPESRSAT</sequence>
<evidence type="ECO:0000313" key="2">
    <source>
        <dbReference type="EMBL" id="MBD8524744.1"/>
    </source>
</evidence>